<organism evidence="3">
    <name type="scientific">Tanacetum cinerariifolium</name>
    <name type="common">Dalmatian daisy</name>
    <name type="synonym">Chrysanthemum cinerariifolium</name>
    <dbReference type="NCBI Taxonomy" id="118510"/>
    <lineage>
        <taxon>Eukaryota</taxon>
        <taxon>Viridiplantae</taxon>
        <taxon>Streptophyta</taxon>
        <taxon>Embryophyta</taxon>
        <taxon>Tracheophyta</taxon>
        <taxon>Spermatophyta</taxon>
        <taxon>Magnoliopsida</taxon>
        <taxon>eudicotyledons</taxon>
        <taxon>Gunneridae</taxon>
        <taxon>Pentapetalae</taxon>
        <taxon>asterids</taxon>
        <taxon>campanulids</taxon>
        <taxon>Asterales</taxon>
        <taxon>Asteraceae</taxon>
        <taxon>Asteroideae</taxon>
        <taxon>Anthemideae</taxon>
        <taxon>Anthemidinae</taxon>
        <taxon>Tanacetum</taxon>
    </lineage>
</organism>
<sequence length="695" mass="78583">MSSTFADTHNMVAILTKSDVSEGFNQIIDFLNDSYIKYALSVNPHIYVSCIKQFWNTVTVKQSNDVTRLQAIVDRTKVVLKEAVIRDVLCLDDAEGVNCLPNEEIFTGLARMGYEKPSTKLTFYKAFFLTQWTFLIHTLLQSLSDKRRSCNEFSSPMASTVICLSTGRKFNFSKYIFDSLVRNVDSSSKFYMYPRFIQLIIQNQIGDLSTYTTKYISFASTQKVFANMRRVGKGFSRVETPLFEGMLVVGENVEEGHVEEQVQDDDINAADQGTAADDTLQLQAQPQAADFPLGLLQTTLDACAALTSRIKQLESAKVSQALEISKLKKWVKQLEKDDTIMEDVSNHGRMIDELDKDEGVAFMGEKEEEKKSKKAKDIAGDDQEDEPAEVEEVVKVVTTAKLITEVVTATSKSVSAAGTTIPTAEPQVPAATPTVVPVRLAAASTRRRKGVIIKDPKEASIITKPTDTKSKDKGKGKMVEEPKPIKKKQHVELDEEYARKLHEELNKDIDWDTAIEHVKQKAKEDPAVLDYFKGMSYDDICLIFEAKFNTNIEFLLKSKEQIEEEERRAIESINETPAQKAAKRRKLNKEVAELNKHLEIVLMKTMMYRKVPVVDYAIILLNNKPHYKIIKVDGTYQLYVSFLALLKNFDRDDMESLWSIVKERFSTTKPDNFTDDSLLTTLGAMFEKADDQAQI</sequence>
<name>A0A6L2NQW0_TANCI</name>
<dbReference type="AlphaFoldDB" id="A0A6L2NQW0"/>
<accession>A0A6L2NQW0</accession>
<evidence type="ECO:0000256" key="2">
    <source>
        <dbReference type="SAM" id="MobiDB-lite"/>
    </source>
</evidence>
<feature type="compositionally biased region" description="Acidic residues" evidence="2">
    <location>
        <begin position="380"/>
        <end position="390"/>
    </location>
</feature>
<feature type="coiled-coil region" evidence="1">
    <location>
        <begin position="555"/>
        <end position="604"/>
    </location>
</feature>
<keyword evidence="1" id="KW-0175">Coiled coil</keyword>
<protein>
    <recommendedName>
        <fullName evidence="4">Xylulose kinase-1</fullName>
    </recommendedName>
</protein>
<proteinExistence type="predicted"/>
<gene>
    <name evidence="3" type="ORF">Tci_059955</name>
</gene>
<dbReference type="EMBL" id="BKCJ010009649">
    <property type="protein sequence ID" value="GEU87977.1"/>
    <property type="molecule type" value="Genomic_DNA"/>
</dbReference>
<evidence type="ECO:0000256" key="1">
    <source>
        <dbReference type="SAM" id="Coils"/>
    </source>
</evidence>
<reference evidence="3" key="1">
    <citation type="journal article" date="2019" name="Sci. Rep.">
        <title>Draft genome of Tanacetum cinerariifolium, the natural source of mosquito coil.</title>
        <authorList>
            <person name="Yamashiro T."/>
            <person name="Shiraishi A."/>
            <person name="Satake H."/>
            <person name="Nakayama K."/>
        </authorList>
    </citation>
    <scope>NUCLEOTIDE SEQUENCE</scope>
</reference>
<evidence type="ECO:0008006" key="4">
    <source>
        <dbReference type="Google" id="ProtNLM"/>
    </source>
</evidence>
<comment type="caution">
    <text evidence="3">The sequence shown here is derived from an EMBL/GenBank/DDBJ whole genome shotgun (WGS) entry which is preliminary data.</text>
</comment>
<feature type="region of interest" description="Disordered" evidence="2">
    <location>
        <begin position="364"/>
        <end position="390"/>
    </location>
</feature>
<evidence type="ECO:0000313" key="3">
    <source>
        <dbReference type="EMBL" id="GEU87977.1"/>
    </source>
</evidence>
<feature type="compositionally biased region" description="Basic and acidic residues" evidence="2">
    <location>
        <begin position="364"/>
        <end position="379"/>
    </location>
</feature>